<dbReference type="Proteomes" id="UP000001876">
    <property type="component" value="Unassembled WGS sequence"/>
</dbReference>
<gene>
    <name evidence="2" type="ORF">MICPUCDRAFT_60638</name>
</gene>
<evidence type="ECO:0000256" key="1">
    <source>
        <dbReference type="SAM" id="MobiDB-lite"/>
    </source>
</evidence>
<dbReference type="AlphaFoldDB" id="C1MZ83"/>
<evidence type="ECO:0000313" key="2">
    <source>
        <dbReference type="EMBL" id="EEH54563.1"/>
    </source>
</evidence>
<feature type="compositionally biased region" description="Basic and acidic residues" evidence="1">
    <location>
        <begin position="98"/>
        <end position="108"/>
    </location>
</feature>
<organism evidence="3">
    <name type="scientific">Micromonas pusilla (strain CCMP1545)</name>
    <name type="common">Picoplanktonic green alga</name>
    <dbReference type="NCBI Taxonomy" id="564608"/>
    <lineage>
        <taxon>Eukaryota</taxon>
        <taxon>Viridiplantae</taxon>
        <taxon>Chlorophyta</taxon>
        <taxon>Mamiellophyceae</taxon>
        <taxon>Mamiellales</taxon>
        <taxon>Mamiellaceae</taxon>
        <taxon>Micromonas</taxon>
    </lineage>
</organism>
<feature type="region of interest" description="Disordered" evidence="1">
    <location>
        <begin position="53"/>
        <end position="137"/>
    </location>
</feature>
<proteinExistence type="predicted"/>
<name>C1MZ83_MICPC</name>
<accession>C1MZ83</accession>
<sequence length="137" mass="14921">MAFGVNDMTFGARDVLPVRSRTRQGHELTADELEAAAKDLDVYPPVSASISRFSETRAPGPRAAYAERHRAGCDTSAQPIYSKPPTSEPNVEDAGALWHEERGREGRRVTFHGHPPDDESGVEAELRPGEMRPAGLA</sequence>
<dbReference type="GeneID" id="9686352"/>
<dbReference type="RefSeq" id="XP_003060913.1">
    <property type="nucleotide sequence ID" value="XM_003060867.1"/>
</dbReference>
<dbReference type="KEGG" id="mpp:MICPUCDRAFT_60638"/>
<protein>
    <submittedName>
        <fullName evidence="2">Predicted protein</fullName>
    </submittedName>
</protein>
<dbReference type="EMBL" id="GG663743">
    <property type="protein sequence ID" value="EEH54563.1"/>
    <property type="molecule type" value="Genomic_DNA"/>
</dbReference>
<reference evidence="2 3" key="1">
    <citation type="journal article" date="2009" name="Science">
        <title>Green evolution and dynamic adaptations revealed by genomes of the marine picoeukaryotes Micromonas.</title>
        <authorList>
            <person name="Worden A.Z."/>
            <person name="Lee J.H."/>
            <person name="Mock T."/>
            <person name="Rouze P."/>
            <person name="Simmons M.P."/>
            <person name="Aerts A.L."/>
            <person name="Allen A.E."/>
            <person name="Cuvelier M.L."/>
            <person name="Derelle E."/>
            <person name="Everett M.V."/>
            <person name="Foulon E."/>
            <person name="Grimwood J."/>
            <person name="Gundlach H."/>
            <person name="Henrissat B."/>
            <person name="Napoli C."/>
            <person name="McDonald S.M."/>
            <person name="Parker M.S."/>
            <person name="Rombauts S."/>
            <person name="Salamov A."/>
            <person name="Von Dassow P."/>
            <person name="Badger J.H."/>
            <person name="Coutinho P.M."/>
            <person name="Demir E."/>
            <person name="Dubchak I."/>
            <person name="Gentemann C."/>
            <person name="Eikrem W."/>
            <person name="Gready J.E."/>
            <person name="John U."/>
            <person name="Lanier W."/>
            <person name="Lindquist E.A."/>
            <person name="Lucas S."/>
            <person name="Mayer K.F."/>
            <person name="Moreau H."/>
            <person name="Not F."/>
            <person name="Otillar R."/>
            <person name="Panaud O."/>
            <person name="Pangilinan J."/>
            <person name="Paulsen I."/>
            <person name="Piegu B."/>
            <person name="Poliakov A."/>
            <person name="Robbens S."/>
            <person name="Schmutz J."/>
            <person name="Toulza E."/>
            <person name="Wyss T."/>
            <person name="Zelensky A."/>
            <person name="Zhou K."/>
            <person name="Armbrust E.V."/>
            <person name="Bhattacharya D."/>
            <person name="Goodenough U.W."/>
            <person name="Van de Peer Y."/>
            <person name="Grigoriev I.V."/>
        </authorList>
    </citation>
    <scope>NUCLEOTIDE SEQUENCE [LARGE SCALE GENOMIC DNA]</scope>
    <source>
        <strain evidence="2 3">CCMP1545</strain>
    </source>
</reference>
<keyword evidence="3" id="KW-1185">Reference proteome</keyword>
<evidence type="ECO:0000313" key="3">
    <source>
        <dbReference type="Proteomes" id="UP000001876"/>
    </source>
</evidence>
<feature type="compositionally biased region" description="Polar residues" evidence="1">
    <location>
        <begin position="75"/>
        <end position="89"/>
    </location>
</feature>